<dbReference type="InterPro" id="IPR050469">
    <property type="entry name" value="Diguanylate_Cyclase"/>
</dbReference>
<dbReference type="GO" id="GO:0052621">
    <property type="term" value="F:diguanylate cyclase activity"/>
    <property type="evidence" value="ECO:0007669"/>
    <property type="project" value="TreeGrafter"/>
</dbReference>
<reference evidence="3 4" key="1">
    <citation type="submission" date="2013-12" db="EMBL/GenBank/DDBJ databases">
        <title>NBRP : Genome information of microbial organism related human and environment.</title>
        <authorList>
            <person name="Hattori M."/>
            <person name="Oshima K."/>
            <person name="Inaba H."/>
            <person name="Suda W."/>
            <person name="Sakamoto M."/>
            <person name="Iino T."/>
            <person name="Kitahara M."/>
            <person name="Oshida Y."/>
            <person name="Iida T."/>
            <person name="Kudo T."/>
            <person name="Itoh T."/>
            <person name="Ahmed I."/>
            <person name="Ohkuma M."/>
        </authorList>
    </citation>
    <scope>NUCLEOTIDE SEQUENCE [LARGE SCALE GENOMIC DNA]</scope>
    <source>
        <strain evidence="3 4">JCM 21738</strain>
    </source>
</reference>
<dbReference type="EMBL" id="BAUW01000006">
    <property type="protein sequence ID" value="GAE44148.1"/>
    <property type="molecule type" value="Genomic_DNA"/>
</dbReference>
<protein>
    <recommendedName>
        <fullName evidence="2">GGDEF domain-containing protein</fullName>
    </recommendedName>
</protein>
<dbReference type="eggNOG" id="COG3706">
    <property type="taxonomic scope" value="Bacteria"/>
</dbReference>
<dbReference type="Pfam" id="PF00990">
    <property type="entry name" value="GGDEF"/>
    <property type="match status" value="1"/>
</dbReference>
<evidence type="ECO:0000313" key="3">
    <source>
        <dbReference type="EMBL" id="GAE44148.1"/>
    </source>
</evidence>
<name>W4RJU1_9BACI</name>
<evidence type="ECO:0000256" key="1">
    <source>
        <dbReference type="SAM" id="Phobius"/>
    </source>
</evidence>
<dbReference type="InterPro" id="IPR000160">
    <property type="entry name" value="GGDEF_dom"/>
</dbReference>
<dbReference type="AlphaFoldDB" id="W4RJU1"/>
<keyword evidence="4" id="KW-1185">Reference proteome</keyword>
<keyword evidence="1" id="KW-0812">Transmembrane</keyword>
<dbReference type="PROSITE" id="PS50887">
    <property type="entry name" value="GGDEF"/>
    <property type="match status" value="1"/>
</dbReference>
<comment type="caution">
    <text evidence="3">The sequence shown here is derived from an EMBL/GenBank/DDBJ whole genome shotgun (WGS) entry which is preliminary data.</text>
</comment>
<dbReference type="InterPro" id="IPR029787">
    <property type="entry name" value="Nucleotide_cyclase"/>
</dbReference>
<keyword evidence="1" id="KW-1133">Transmembrane helix</keyword>
<feature type="domain" description="GGDEF" evidence="2">
    <location>
        <begin position="72"/>
        <end position="198"/>
    </location>
</feature>
<dbReference type="PANTHER" id="PTHR45138">
    <property type="entry name" value="REGULATORY COMPONENTS OF SENSORY TRANSDUCTION SYSTEM"/>
    <property type="match status" value="1"/>
</dbReference>
<dbReference type="SUPFAM" id="SSF55073">
    <property type="entry name" value="Nucleotide cyclase"/>
    <property type="match status" value="1"/>
</dbReference>
<gene>
    <name evidence="3" type="ORF">JCM21738_833</name>
</gene>
<dbReference type="NCBIfam" id="TIGR00254">
    <property type="entry name" value="GGDEF"/>
    <property type="match status" value="1"/>
</dbReference>
<dbReference type="InterPro" id="IPR043128">
    <property type="entry name" value="Rev_trsase/Diguanyl_cyclase"/>
</dbReference>
<sequence length="198" mass="22367">MTPESIDSLTQFHAANIVYILVLFYAQNMFRAFTERDFFKKHAYIDSLTRVANRHQIDVWLEERLEAAEDGRAFSIIFFDIDLFKKVNDDFGHKIGDCVLKELSAIVSGNLTDGDLFGRWGGEEFILITDNTGGQAYEKAEHFRKMVENHCFKGAGSLTASFGVTDYQSGDNIDSLLNRADEGLYVSKNSGRNKVTVN</sequence>
<evidence type="ECO:0000259" key="2">
    <source>
        <dbReference type="PROSITE" id="PS50887"/>
    </source>
</evidence>
<dbReference type="Proteomes" id="UP000018949">
    <property type="component" value="Unassembled WGS sequence"/>
</dbReference>
<dbReference type="CDD" id="cd01949">
    <property type="entry name" value="GGDEF"/>
    <property type="match status" value="1"/>
</dbReference>
<proteinExistence type="predicted"/>
<dbReference type="SMART" id="SM00267">
    <property type="entry name" value="GGDEF"/>
    <property type="match status" value="1"/>
</dbReference>
<accession>W4RJU1</accession>
<evidence type="ECO:0000313" key="4">
    <source>
        <dbReference type="Proteomes" id="UP000018949"/>
    </source>
</evidence>
<dbReference type="RefSeq" id="WP_052019552.1">
    <property type="nucleotide sequence ID" value="NZ_BAUW01000006.1"/>
</dbReference>
<dbReference type="FunFam" id="3.30.70.270:FF:000001">
    <property type="entry name" value="Diguanylate cyclase domain protein"/>
    <property type="match status" value="1"/>
</dbReference>
<dbReference type="Gene3D" id="3.30.70.270">
    <property type="match status" value="1"/>
</dbReference>
<keyword evidence="1" id="KW-0472">Membrane</keyword>
<feature type="transmembrane region" description="Helical" evidence="1">
    <location>
        <begin position="12"/>
        <end position="30"/>
    </location>
</feature>
<dbReference type="PANTHER" id="PTHR45138:SF9">
    <property type="entry name" value="DIGUANYLATE CYCLASE DGCM-RELATED"/>
    <property type="match status" value="1"/>
</dbReference>
<organism evidence="3 4">
    <name type="scientific">Mesobacillus boroniphilus JCM 21738</name>
    <dbReference type="NCBI Taxonomy" id="1294265"/>
    <lineage>
        <taxon>Bacteria</taxon>
        <taxon>Bacillati</taxon>
        <taxon>Bacillota</taxon>
        <taxon>Bacilli</taxon>
        <taxon>Bacillales</taxon>
        <taxon>Bacillaceae</taxon>
        <taxon>Mesobacillus</taxon>
    </lineage>
</organism>